<dbReference type="RefSeq" id="WP_106315598.1">
    <property type="nucleotide sequence ID" value="NZ_BOMO01000116.1"/>
</dbReference>
<keyword evidence="1" id="KW-0472">Membrane</keyword>
<comment type="caution">
    <text evidence="2">The sequence shown here is derived from an EMBL/GenBank/DDBJ whole genome shotgun (WGS) entry which is preliminary data.</text>
</comment>
<keyword evidence="1" id="KW-1133">Transmembrane helix</keyword>
<evidence type="ECO:0000256" key="1">
    <source>
        <dbReference type="SAM" id="Phobius"/>
    </source>
</evidence>
<keyword evidence="1" id="KW-0812">Transmembrane</keyword>
<name>A0A2T0KQC8_9ACTN</name>
<keyword evidence="3" id="KW-1185">Reference proteome</keyword>
<proteinExistence type="predicted"/>
<dbReference type="OrthoDB" id="3298745at2"/>
<dbReference type="EMBL" id="PVMZ01000001">
    <property type="protein sequence ID" value="PRX25951.1"/>
    <property type="molecule type" value="Genomic_DNA"/>
</dbReference>
<feature type="transmembrane region" description="Helical" evidence="1">
    <location>
        <begin position="40"/>
        <end position="60"/>
    </location>
</feature>
<evidence type="ECO:0000313" key="2">
    <source>
        <dbReference type="EMBL" id="PRX25951.1"/>
    </source>
</evidence>
<gene>
    <name evidence="2" type="ORF">CLV67_101677</name>
</gene>
<dbReference type="AlphaFoldDB" id="A0A2T0KQC8"/>
<protein>
    <submittedName>
        <fullName evidence="2">Uncharacterized protein</fullName>
    </submittedName>
</protein>
<evidence type="ECO:0000313" key="3">
    <source>
        <dbReference type="Proteomes" id="UP000239415"/>
    </source>
</evidence>
<reference evidence="2 3" key="1">
    <citation type="submission" date="2018-03" db="EMBL/GenBank/DDBJ databases">
        <title>Genomic Encyclopedia of Archaeal and Bacterial Type Strains, Phase II (KMG-II): from individual species to whole genera.</title>
        <authorList>
            <person name="Goeker M."/>
        </authorList>
    </citation>
    <scope>NUCLEOTIDE SEQUENCE [LARGE SCALE GENOMIC DNA]</scope>
    <source>
        <strain evidence="2 3">DSM 43146</strain>
    </source>
</reference>
<accession>A0A2T0KQC8</accession>
<organism evidence="2 3">
    <name type="scientific">Actinoplanes italicus</name>
    <dbReference type="NCBI Taxonomy" id="113567"/>
    <lineage>
        <taxon>Bacteria</taxon>
        <taxon>Bacillati</taxon>
        <taxon>Actinomycetota</taxon>
        <taxon>Actinomycetes</taxon>
        <taxon>Micromonosporales</taxon>
        <taxon>Micromonosporaceae</taxon>
        <taxon>Actinoplanes</taxon>
    </lineage>
</organism>
<dbReference type="Proteomes" id="UP000239415">
    <property type="component" value="Unassembled WGS sequence"/>
</dbReference>
<sequence length="332" mass="35431">MTTDQLKDLFEELREEAVPTIRPPGPAAARRTVRRRRTTTAVLSAAASVLVIAGGVAVLHRQPDPPPVISASPPPASAPVATGPEGLAKIAQGKLTGENPAVDVALPVQAGYREEHGNFLGDLTLQAACAGPGRFELTVDGQTTRATEWRLVRKMWVTCSADPIPVSTTFAMTAPYAYYRFRLANVATNAVDNAKSGFAYRITSNTGVPIRGDLTYLEIFNADRRLVISGRDVKSASTQRVRRSKPQFNMSPRMATGQYSLVARCAGTGTALFVVRQAGKIVKNVEVPCAWPGGTQMETPLGLLDRTATIAIGYESSTPADALVAWALVKDG</sequence>